<dbReference type="CDD" id="cd05296">
    <property type="entry name" value="GH4_P_beta_glucosidase"/>
    <property type="match status" value="1"/>
</dbReference>
<evidence type="ECO:0000256" key="12">
    <source>
        <dbReference type="RuleBase" id="RU361152"/>
    </source>
</evidence>
<dbReference type="InterPro" id="IPR019802">
    <property type="entry name" value="GlycHydrolase_4_CS"/>
</dbReference>
<dbReference type="SUPFAM" id="SSF51735">
    <property type="entry name" value="NAD(P)-binding Rossmann-fold domains"/>
    <property type="match status" value="1"/>
</dbReference>
<dbReference type="Proteomes" id="UP000697330">
    <property type="component" value="Unassembled WGS sequence"/>
</dbReference>
<evidence type="ECO:0000256" key="10">
    <source>
        <dbReference type="PIRSR" id="PIRSR601088-3"/>
    </source>
</evidence>
<keyword evidence="10" id="KW-0533">Nickel</keyword>
<keyword evidence="3 12" id="KW-0378">Hydrolase</keyword>
<dbReference type="PRINTS" id="PR00732">
    <property type="entry name" value="GLHYDRLASE4"/>
</dbReference>
<dbReference type="PANTHER" id="PTHR32092">
    <property type="entry name" value="6-PHOSPHO-BETA-GLUCOSIDASE-RELATED"/>
    <property type="match status" value="1"/>
</dbReference>
<evidence type="ECO:0000313" key="14">
    <source>
        <dbReference type="EMBL" id="HJF45174.1"/>
    </source>
</evidence>
<organism evidence="14 15">
    <name type="scientific">Thermophilibacter provencensis</name>
    <dbReference type="NCBI Taxonomy" id="1852386"/>
    <lineage>
        <taxon>Bacteria</taxon>
        <taxon>Bacillati</taxon>
        <taxon>Actinomycetota</taxon>
        <taxon>Coriobacteriia</taxon>
        <taxon>Coriobacteriales</taxon>
        <taxon>Atopobiaceae</taxon>
        <taxon>Thermophilibacter</taxon>
    </lineage>
</organism>
<dbReference type="SUPFAM" id="SSF56327">
    <property type="entry name" value="LDH C-terminal domain-like"/>
    <property type="match status" value="1"/>
</dbReference>
<keyword evidence="4 12" id="KW-0520">NAD</keyword>
<proteinExistence type="inferred from homology"/>
<evidence type="ECO:0000259" key="13">
    <source>
        <dbReference type="Pfam" id="PF11975"/>
    </source>
</evidence>
<comment type="similarity">
    <text evidence="1 12">Belongs to the glycosyl hydrolase 4 family.</text>
</comment>
<dbReference type="InterPro" id="IPR036291">
    <property type="entry name" value="NAD(P)-bd_dom_sf"/>
</dbReference>
<evidence type="ECO:0000256" key="8">
    <source>
        <dbReference type="ARBA" id="ARBA00066487"/>
    </source>
</evidence>
<dbReference type="GO" id="GO:0046872">
    <property type="term" value="F:metal ion binding"/>
    <property type="evidence" value="ECO:0007669"/>
    <property type="project" value="UniProtKB-KW"/>
</dbReference>
<keyword evidence="10" id="KW-0408">Iron</keyword>
<dbReference type="GO" id="GO:0016616">
    <property type="term" value="F:oxidoreductase activity, acting on the CH-OH group of donors, NAD or NADP as acceptor"/>
    <property type="evidence" value="ECO:0007669"/>
    <property type="project" value="InterPro"/>
</dbReference>
<evidence type="ECO:0000256" key="2">
    <source>
        <dbReference type="ARBA" id="ARBA00022723"/>
    </source>
</evidence>
<dbReference type="PROSITE" id="PS01324">
    <property type="entry name" value="GLYCOSYL_HYDROL_F4"/>
    <property type="match status" value="1"/>
</dbReference>
<dbReference type="Gene3D" id="3.40.50.720">
    <property type="entry name" value="NAD(P)-binding Rossmann-like Domain"/>
    <property type="match status" value="1"/>
</dbReference>
<dbReference type="Pfam" id="PF02056">
    <property type="entry name" value="Glyco_hydro_4"/>
    <property type="match status" value="1"/>
</dbReference>
<evidence type="ECO:0000256" key="7">
    <source>
        <dbReference type="ARBA" id="ARBA00023295"/>
    </source>
</evidence>
<feature type="binding site" evidence="9">
    <location>
        <position position="105"/>
    </location>
    <ligand>
        <name>substrate</name>
    </ligand>
</feature>
<dbReference type="EMBL" id="DYWQ01000080">
    <property type="protein sequence ID" value="HJF45174.1"/>
    <property type="molecule type" value="Genomic_DNA"/>
</dbReference>
<evidence type="ECO:0000256" key="6">
    <source>
        <dbReference type="ARBA" id="ARBA00023277"/>
    </source>
</evidence>
<keyword evidence="7 12" id="KW-0326">Glycosidase</keyword>
<evidence type="ECO:0000313" key="15">
    <source>
        <dbReference type="Proteomes" id="UP000697330"/>
    </source>
</evidence>
<dbReference type="EC" id="3.2.1.86" evidence="8"/>
<feature type="binding site" evidence="10">
    <location>
        <position position="181"/>
    </location>
    <ligand>
        <name>Mn(2+)</name>
        <dbReference type="ChEBI" id="CHEBI:29035"/>
    </ligand>
</feature>
<feature type="binding site" evidence="10">
    <location>
        <position position="211"/>
    </location>
    <ligand>
        <name>Mn(2+)</name>
        <dbReference type="ChEBI" id="CHEBI:29035"/>
    </ligand>
</feature>
<evidence type="ECO:0000256" key="11">
    <source>
        <dbReference type="PIRSR" id="PIRSR601088-4"/>
    </source>
</evidence>
<keyword evidence="6" id="KW-0119">Carbohydrate metabolism</keyword>
<dbReference type="RefSeq" id="WP_274959022.1">
    <property type="nucleotide sequence ID" value="NZ_DYWQ01000080.1"/>
</dbReference>
<keyword evidence="5 10" id="KW-0464">Manganese</keyword>
<dbReference type="AlphaFoldDB" id="A0A921KLC4"/>
<comment type="caution">
    <text evidence="14">The sequence shown here is derived from an EMBL/GenBank/DDBJ whole genome shotgun (WGS) entry which is preliminary data.</text>
</comment>
<reference evidence="14" key="1">
    <citation type="journal article" date="2021" name="PeerJ">
        <title>Extensive microbial diversity within the chicken gut microbiome revealed by metagenomics and culture.</title>
        <authorList>
            <person name="Gilroy R."/>
            <person name="Ravi A."/>
            <person name="Getino M."/>
            <person name="Pursley I."/>
            <person name="Horton D.L."/>
            <person name="Alikhan N.F."/>
            <person name="Baker D."/>
            <person name="Gharbi K."/>
            <person name="Hall N."/>
            <person name="Watson M."/>
            <person name="Adriaenssens E.M."/>
            <person name="Foster-Nyarko E."/>
            <person name="Jarju S."/>
            <person name="Secka A."/>
            <person name="Antonio M."/>
            <person name="Oren A."/>
            <person name="Chaudhuri R.R."/>
            <person name="La Ragione R."/>
            <person name="Hildebrand F."/>
            <person name="Pallen M.J."/>
        </authorList>
    </citation>
    <scope>NUCLEOTIDE SEQUENCE</scope>
    <source>
        <strain evidence="14">CHK124-7917</strain>
    </source>
</reference>
<protein>
    <recommendedName>
        <fullName evidence="8">6-phospho-beta-glucosidase</fullName>
        <ecNumber evidence="8">3.2.1.86</ecNumber>
    </recommendedName>
</protein>
<evidence type="ECO:0000256" key="9">
    <source>
        <dbReference type="PIRSR" id="PIRSR601088-2"/>
    </source>
</evidence>
<name>A0A921KLC4_9ACTN</name>
<sequence length="467" mass="52155">MAKKNESAQGSRPIKIATIGGGSSYTPELVEGFIKRYDSCPVRELWLVDVEEGREKLEIVGGLAQRMVEAAGLPMEVHLTLDRREALVGADFVTTQFRVGQLDARIKDERIALKHGLIGQETNGAAGMFKALRTIPVIFDIIRDMEELCPDAWLVNFTNPVGIVTEAVLRYTSWRRIIGLCNCPISMRFGIARWMDVDPGRVRMELSGLNHHFFVTDVFIDGRSRFEEVLERYCELPVEELGTMKNIMAIPWSKRLIRGLRAIPVSYLNYYFSTREELEQLEKDYQAHGVRAEVVKQVEAELFELYEDAELHVKPRQLEERGGSHYSDAACSVIDSIVNDRGDIQYVDVQNRGAVTSLPYESAVECACVITGDGPKPIAVGELSPAINGTIQMIKSFERMVAEAAVTGSKDVAVAALVANKLCDSDAVANEVFDELCEAHRDYLPQFYNEDGSPREALRRSQACALV</sequence>
<reference evidence="14" key="2">
    <citation type="submission" date="2021-09" db="EMBL/GenBank/DDBJ databases">
        <authorList>
            <person name="Gilroy R."/>
        </authorList>
    </citation>
    <scope>NUCLEOTIDE SEQUENCE</scope>
    <source>
        <strain evidence="14">CHK124-7917</strain>
    </source>
</reference>
<feature type="domain" description="Glycosyl hydrolase family 4 C-terminal" evidence="13">
    <location>
        <begin position="208"/>
        <end position="422"/>
    </location>
</feature>
<keyword evidence="10" id="KW-0170">Cobalt</keyword>
<keyword evidence="2 10" id="KW-0479">Metal-binding</keyword>
<dbReference type="FunFam" id="3.40.50.720:FF:000163">
    <property type="entry name" value="6-phospho-beta-glucosidase"/>
    <property type="match status" value="1"/>
</dbReference>
<evidence type="ECO:0000256" key="4">
    <source>
        <dbReference type="ARBA" id="ARBA00023027"/>
    </source>
</evidence>
<dbReference type="InterPro" id="IPR022616">
    <property type="entry name" value="Glyco_hydro_4_C"/>
</dbReference>
<dbReference type="InterPro" id="IPR015955">
    <property type="entry name" value="Lactate_DH/Glyco_Ohase_4_C"/>
</dbReference>
<evidence type="ECO:0000256" key="5">
    <source>
        <dbReference type="ARBA" id="ARBA00023211"/>
    </source>
</evidence>
<dbReference type="Pfam" id="PF11975">
    <property type="entry name" value="Glyco_hydro_4C"/>
    <property type="match status" value="1"/>
</dbReference>
<evidence type="ECO:0000256" key="1">
    <source>
        <dbReference type="ARBA" id="ARBA00010141"/>
    </source>
</evidence>
<accession>A0A921KLC4</accession>
<feature type="site" description="Increases basicity of active site Tyr" evidence="11">
    <location>
        <position position="121"/>
    </location>
</feature>
<gene>
    <name evidence="14" type="ORF">K8U72_05235</name>
</gene>
<feature type="binding site" evidence="9">
    <location>
        <position position="159"/>
    </location>
    <ligand>
        <name>substrate</name>
    </ligand>
</feature>
<comment type="cofactor">
    <cofactor evidence="12">
        <name>NAD(+)</name>
        <dbReference type="ChEBI" id="CHEBI:57540"/>
    </cofactor>
    <text evidence="12">Binds 1 NAD(+) per subunit.</text>
</comment>
<dbReference type="GO" id="GO:0008706">
    <property type="term" value="F:6-phospho-beta-glucosidase activity"/>
    <property type="evidence" value="ECO:0007669"/>
    <property type="project" value="UniProtKB-EC"/>
</dbReference>
<dbReference type="Gene3D" id="3.90.110.10">
    <property type="entry name" value="Lactate dehydrogenase/glycoside hydrolase, family 4, C-terminal"/>
    <property type="match status" value="1"/>
</dbReference>
<dbReference type="PANTHER" id="PTHR32092:SF5">
    <property type="entry name" value="6-PHOSPHO-BETA-GLUCOSIDASE"/>
    <property type="match status" value="1"/>
</dbReference>
<dbReference type="GO" id="GO:0005975">
    <property type="term" value="P:carbohydrate metabolic process"/>
    <property type="evidence" value="ECO:0007669"/>
    <property type="project" value="InterPro"/>
</dbReference>
<evidence type="ECO:0000256" key="3">
    <source>
        <dbReference type="ARBA" id="ARBA00022801"/>
    </source>
</evidence>
<dbReference type="InterPro" id="IPR001088">
    <property type="entry name" value="Glyco_hydro_4"/>
</dbReference>